<evidence type="ECO:0000256" key="4">
    <source>
        <dbReference type="ARBA" id="ARBA00023242"/>
    </source>
</evidence>
<dbReference type="GO" id="GO:0000981">
    <property type="term" value="F:DNA-binding transcription factor activity, RNA polymerase II-specific"/>
    <property type="evidence" value="ECO:0007669"/>
    <property type="project" value="InterPro"/>
</dbReference>
<dbReference type="Proteomes" id="UP001377567">
    <property type="component" value="Unassembled WGS sequence"/>
</dbReference>
<comment type="caution">
    <text evidence="6">The sequence shown here is derived from an EMBL/GenBank/DDBJ whole genome shotgun (WGS) entry which is preliminary data.</text>
</comment>
<evidence type="ECO:0000313" key="6">
    <source>
        <dbReference type="EMBL" id="GMM57802.1"/>
    </source>
</evidence>
<keyword evidence="7" id="KW-1185">Reference proteome</keyword>
<sequence length="640" mass="74125">MTTRKPITRKRRIKSCIYCYSHKLKCNRVTPCSTCVANGTAVDCKYWTAQPSVDQALSKKQVQIVNQNLHYNWQLPQDDAYSGKFFYPFFTPSMNDQVVNPKPKTKLISNVNFTRNSITEFDKSATATVDIGRIVSYVLEKRHTIEAKVENYFLNIHPIVPIVDQAKVNIRINDLFRNMEAQETINPLDMILLVSIIFCSIYGSVSSGVTNDLEELKQYYIFFRYLLDVTRFPFVPYIETLQSYVIVNFVLDPNMREAVGYSAMLVRMAQQLGLHQLTVTPETNTDYRIYLWHFILFLDGSSSVASGLRFSTPKDIFKLVSIPRSPAKQGVQSSSPLDFTICRFRMNYLFQQIMELTTKKSISRTENDYVEEKIGLLYRDVGKVEGRLKHAFPDRASYFSSSLYIFLHRLHLRFFALEALQVYVGDLNGKKDLPPSSPKPKDIFWVLDRDMPLRDEVVPLTLLLLLNTMERLVQHDCNGLDWYTRGSTVMQYLFVILRDLYQNPRKEYPLGSFVEPLYGSISFDIKEIITCHPLFFKYKLIDELMKVLEIRLAPLWNNNELYKFVLVNMVKEKVWAHNSAIINEGVDVNLKLNQCRLFLLGNSLQGNQGNSVEDYATNLESTFWGADAEKIMMDWLTDFS</sequence>
<dbReference type="SMART" id="SM00066">
    <property type="entry name" value="GAL4"/>
    <property type="match status" value="1"/>
</dbReference>
<dbReference type="EMBL" id="BTGD01000016">
    <property type="protein sequence ID" value="GMM57802.1"/>
    <property type="molecule type" value="Genomic_DNA"/>
</dbReference>
<dbReference type="CDD" id="cd12148">
    <property type="entry name" value="fungal_TF_MHR"/>
    <property type="match status" value="1"/>
</dbReference>
<comment type="subcellular location">
    <subcellularLocation>
        <location evidence="1">Nucleus</location>
    </subcellularLocation>
</comment>
<dbReference type="PROSITE" id="PS50048">
    <property type="entry name" value="ZN2_CY6_FUNGAL_2"/>
    <property type="match status" value="1"/>
</dbReference>
<dbReference type="GO" id="GO:0008270">
    <property type="term" value="F:zinc ion binding"/>
    <property type="evidence" value="ECO:0007669"/>
    <property type="project" value="InterPro"/>
</dbReference>
<accession>A0AAV5S4P8</accession>
<evidence type="ECO:0000256" key="1">
    <source>
        <dbReference type="ARBA" id="ARBA00004123"/>
    </source>
</evidence>
<dbReference type="GO" id="GO:0006351">
    <property type="term" value="P:DNA-templated transcription"/>
    <property type="evidence" value="ECO:0007669"/>
    <property type="project" value="InterPro"/>
</dbReference>
<dbReference type="InterPro" id="IPR001138">
    <property type="entry name" value="Zn2Cys6_DnaBD"/>
</dbReference>
<feature type="domain" description="Zn(2)-C6 fungal-type" evidence="5">
    <location>
        <begin position="15"/>
        <end position="46"/>
    </location>
</feature>
<proteinExistence type="predicted"/>
<evidence type="ECO:0000259" key="5">
    <source>
        <dbReference type="PROSITE" id="PS50048"/>
    </source>
</evidence>
<gene>
    <name evidence="6" type="ORF">DAKH74_044180</name>
</gene>
<dbReference type="InterPro" id="IPR036864">
    <property type="entry name" value="Zn2-C6_fun-type_DNA-bd_sf"/>
</dbReference>
<dbReference type="GO" id="GO:0003677">
    <property type="term" value="F:DNA binding"/>
    <property type="evidence" value="ECO:0007669"/>
    <property type="project" value="InterPro"/>
</dbReference>
<reference evidence="6 7" key="1">
    <citation type="journal article" date="2023" name="Elife">
        <title>Identification of key yeast species and microbe-microbe interactions impacting larval growth of Drosophila in the wild.</title>
        <authorList>
            <person name="Mure A."/>
            <person name="Sugiura Y."/>
            <person name="Maeda R."/>
            <person name="Honda K."/>
            <person name="Sakurai N."/>
            <person name="Takahashi Y."/>
            <person name="Watada M."/>
            <person name="Katoh T."/>
            <person name="Gotoh A."/>
            <person name="Gotoh Y."/>
            <person name="Taniguchi I."/>
            <person name="Nakamura K."/>
            <person name="Hayashi T."/>
            <person name="Katayama T."/>
            <person name="Uemura T."/>
            <person name="Hattori Y."/>
        </authorList>
    </citation>
    <scope>NUCLEOTIDE SEQUENCE [LARGE SCALE GENOMIC DNA]</scope>
    <source>
        <strain evidence="6 7">KH-74</strain>
    </source>
</reference>
<dbReference type="GO" id="GO:0005634">
    <property type="term" value="C:nucleus"/>
    <property type="evidence" value="ECO:0007669"/>
    <property type="project" value="UniProtKB-SubCell"/>
</dbReference>
<dbReference type="Pfam" id="PF00172">
    <property type="entry name" value="Zn_clus"/>
    <property type="match status" value="1"/>
</dbReference>
<dbReference type="AlphaFoldDB" id="A0AAV5S4P8"/>
<keyword evidence="4" id="KW-0539">Nucleus</keyword>
<evidence type="ECO:0000256" key="2">
    <source>
        <dbReference type="ARBA" id="ARBA00022723"/>
    </source>
</evidence>
<dbReference type="SUPFAM" id="SSF57701">
    <property type="entry name" value="Zn2/Cys6 DNA-binding domain"/>
    <property type="match status" value="1"/>
</dbReference>
<keyword evidence="2" id="KW-0479">Metal-binding</keyword>
<dbReference type="Pfam" id="PF04082">
    <property type="entry name" value="Fungal_trans"/>
    <property type="match status" value="1"/>
</dbReference>
<name>A0AAV5S4P8_MAUHU</name>
<organism evidence="6 7">
    <name type="scientific">Maudiozyma humilis</name>
    <name type="common">Sour dough yeast</name>
    <name type="synonym">Kazachstania humilis</name>
    <dbReference type="NCBI Taxonomy" id="51915"/>
    <lineage>
        <taxon>Eukaryota</taxon>
        <taxon>Fungi</taxon>
        <taxon>Dikarya</taxon>
        <taxon>Ascomycota</taxon>
        <taxon>Saccharomycotina</taxon>
        <taxon>Saccharomycetes</taxon>
        <taxon>Saccharomycetales</taxon>
        <taxon>Saccharomycetaceae</taxon>
        <taxon>Maudiozyma</taxon>
    </lineage>
</organism>
<evidence type="ECO:0000256" key="3">
    <source>
        <dbReference type="ARBA" id="ARBA00022833"/>
    </source>
</evidence>
<dbReference type="InterPro" id="IPR007219">
    <property type="entry name" value="XnlR_reg_dom"/>
</dbReference>
<protein>
    <recommendedName>
        <fullName evidence="5">Zn(2)-C6 fungal-type domain-containing protein</fullName>
    </recommendedName>
</protein>
<dbReference type="InterPro" id="IPR050613">
    <property type="entry name" value="Sec_Metabolite_Reg"/>
</dbReference>
<dbReference type="PANTHER" id="PTHR31001">
    <property type="entry name" value="UNCHARACTERIZED TRANSCRIPTIONAL REGULATORY PROTEIN"/>
    <property type="match status" value="1"/>
</dbReference>
<keyword evidence="3" id="KW-0862">Zinc</keyword>
<dbReference type="Gene3D" id="4.10.240.10">
    <property type="entry name" value="Zn(2)-C6 fungal-type DNA-binding domain"/>
    <property type="match status" value="1"/>
</dbReference>
<evidence type="ECO:0000313" key="7">
    <source>
        <dbReference type="Proteomes" id="UP001377567"/>
    </source>
</evidence>
<dbReference type="CDD" id="cd00067">
    <property type="entry name" value="GAL4"/>
    <property type="match status" value="1"/>
</dbReference>